<dbReference type="GO" id="GO:0061630">
    <property type="term" value="F:ubiquitin protein ligase activity"/>
    <property type="evidence" value="ECO:0007669"/>
    <property type="project" value="InterPro"/>
</dbReference>
<dbReference type="InterPro" id="IPR000571">
    <property type="entry name" value="Znf_CCCH"/>
</dbReference>
<keyword evidence="2 4" id="KW-0863">Zinc-finger</keyword>
<dbReference type="PANTHER" id="PTHR11224">
    <property type="entry name" value="MAKORIN-RELATED"/>
    <property type="match status" value="1"/>
</dbReference>
<keyword evidence="1 4" id="KW-0479">Metal-binding</keyword>
<feature type="domain" description="C3H1-type" evidence="5">
    <location>
        <begin position="57"/>
        <end position="86"/>
    </location>
</feature>
<accession>A0A8S9GDL7</accession>
<dbReference type="GO" id="GO:0000209">
    <property type="term" value="P:protein polyubiquitination"/>
    <property type="evidence" value="ECO:0007669"/>
    <property type="project" value="InterPro"/>
</dbReference>
<dbReference type="PROSITE" id="PS50103">
    <property type="entry name" value="ZF_C3H1"/>
    <property type="match status" value="1"/>
</dbReference>
<reference evidence="6" key="1">
    <citation type="submission" date="2019-12" db="EMBL/GenBank/DDBJ databases">
        <title>Genome sequencing and annotation of Brassica cretica.</title>
        <authorList>
            <person name="Studholme D.J."/>
            <person name="Sarris P.F."/>
        </authorList>
    </citation>
    <scope>NUCLEOTIDE SEQUENCE</scope>
    <source>
        <strain evidence="6">PFS-001/15</strain>
        <tissue evidence="6">Leaf</tissue>
    </source>
</reference>
<evidence type="ECO:0000256" key="1">
    <source>
        <dbReference type="ARBA" id="ARBA00022723"/>
    </source>
</evidence>
<dbReference type="AlphaFoldDB" id="A0A8S9GDL7"/>
<comment type="caution">
    <text evidence="6">The sequence shown here is derived from an EMBL/GenBank/DDBJ whole genome shotgun (WGS) entry which is preliminary data.</text>
</comment>
<keyword evidence="3 4" id="KW-0862">Zinc</keyword>
<evidence type="ECO:0000256" key="2">
    <source>
        <dbReference type="ARBA" id="ARBA00022771"/>
    </source>
</evidence>
<evidence type="ECO:0000256" key="3">
    <source>
        <dbReference type="ARBA" id="ARBA00022833"/>
    </source>
</evidence>
<evidence type="ECO:0000313" key="6">
    <source>
        <dbReference type="EMBL" id="KAF2544225.1"/>
    </source>
</evidence>
<proteinExistence type="predicted"/>
<organism evidence="6 7">
    <name type="scientific">Brassica cretica</name>
    <name type="common">Mustard</name>
    <dbReference type="NCBI Taxonomy" id="69181"/>
    <lineage>
        <taxon>Eukaryota</taxon>
        <taxon>Viridiplantae</taxon>
        <taxon>Streptophyta</taxon>
        <taxon>Embryophyta</taxon>
        <taxon>Tracheophyta</taxon>
        <taxon>Spermatophyta</taxon>
        <taxon>Magnoliopsida</taxon>
        <taxon>eudicotyledons</taxon>
        <taxon>Gunneridae</taxon>
        <taxon>Pentapetalae</taxon>
        <taxon>rosids</taxon>
        <taxon>malvids</taxon>
        <taxon>Brassicales</taxon>
        <taxon>Brassicaceae</taxon>
        <taxon>Brassiceae</taxon>
        <taxon>Brassica</taxon>
    </lineage>
</organism>
<protein>
    <recommendedName>
        <fullName evidence="5">C3H1-type domain-containing protein</fullName>
    </recommendedName>
</protein>
<dbReference type="EMBL" id="QGKW02002005">
    <property type="protein sequence ID" value="KAF2544225.1"/>
    <property type="molecule type" value="Genomic_DNA"/>
</dbReference>
<dbReference type="PANTHER" id="PTHR11224:SF50">
    <property type="entry name" value="C3H1-TYPE DOMAIN-CONTAINING PROTEIN"/>
    <property type="match status" value="1"/>
</dbReference>
<evidence type="ECO:0000313" key="7">
    <source>
        <dbReference type="Proteomes" id="UP000712281"/>
    </source>
</evidence>
<gene>
    <name evidence="6" type="ORF">F2Q68_00033068</name>
</gene>
<dbReference type="InterPro" id="IPR045072">
    <property type="entry name" value="MKRN-like"/>
</dbReference>
<sequence>MPGMGGGGSAPVSGMDVNSTLRACPICRKLSYFVVPSVVWYSTPDEKKEIVDIYKAKLRSINCKHFNFGNGNCPFGGSCFYKHAYSDGHVDEVVVRNLGSQEGETVIADSIRLSEFLGRVHI</sequence>
<name>A0A8S9GDL7_BRACR</name>
<dbReference type="GO" id="GO:0008270">
    <property type="term" value="F:zinc ion binding"/>
    <property type="evidence" value="ECO:0007669"/>
    <property type="project" value="UniProtKB-KW"/>
</dbReference>
<evidence type="ECO:0000256" key="4">
    <source>
        <dbReference type="PROSITE-ProRule" id="PRU00723"/>
    </source>
</evidence>
<evidence type="ECO:0000259" key="5">
    <source>
        <dbReference type="PROSITE" id="PS50103"/>
    </source>
</evidence>
<feature type="zinc finger region" description="C3H1-type" evidence="4">
    <location>
        <begin position="57"/>
        <end position="86"/>
    </location>
</feature>
<dbReference type="Proteomes" id="UP000712281">
    <property type="component" value="Unassembled WGS sequence"/>
</dbReference>